<feature type="compositionally biased region" description="Polar residues" evidence="3">
    <location>
        <begin position="707"/>
        <end position="717"/>
    </location>
</feature>
<feature type="compositionally biased region" description="Polar residues" evidence="3">
    <location>
        <begin position="52"/>
        <end position="63"/>
    </location>
</feature>
<gene>
    <name evidence="4" type="ORF">INT43_006553</name>
</gene>
<accession>A0A8H7UJ15</accession>
<name>A0A8H7UJ15_MORIS</name>
<dbReference type="InterPro" id="IPR050335">
    <property type="entry name" value="ERT1_acuK_gluconeogen_tf"/>
</dbReference>
<dbReference type="OrthoDB" id="1555531at2759"/>
<feature type="compositionally biased region" description="Low complexity" evidence="3">
    <location>
        <begin position="546"/>
        <end position="569"/>
    </location>
</feature>
<proteinExistence type="predicted"/>
<feature type="region of interest" description="Disordered" evidence="3">
    <location>
        <begin position="44"/>
        <end position="80"/>
    </location>
</feature>
<dbReference type="Gene3D" id="3.30.450.20">
    <property type="entry name" value="PAS domain"/>
    <property type="match status" value="1"/>
</dbReference>
<dbReference type="EMBL" id="JAEPQZ010000003">
    <property type="protein sequence ID" value="KAG2183547.1"/>
    <property type="molecule type" value="Genomic_DNA"/>
</dbReference>
<evidence type="ECO:0000313" key="4">
    <source>
        <dbReference type="EMBL" id="KAG2183547.1"/>
    </source>
</evidence>
<feature type="region of interest" description="Disordered" evidence="3">
    <location>
        <begin position="209"/>
        <end position="265"/>
    </location>
</feature>
<keyword evidence="2" id="KW-0539">Nucleus</keyword>
<evidence type="ECO:0000256" key="2">
    <source>
        <dbReference type="ARBA" id="ARBA00023242"/>
    </source>
</evidence>
<reference evidence="4" key="1">
    <citation type="submission" date="2020-12" db="EMBL/GenBank/DDBJ databases">
        <title>Metabolic potential, ecology and presence of endohyphal bacteria is reflected in genomic diversity of Mucoromycotina.</title>
        <authorList>
            <person name="Muszewska A."/>
            <person name="Okrasinska A."/>
            <person name="Steczkiewicz K."/>
            <person name="Drgas O."/>
            <person name="Orlowska M."/>
            <person name="Perlinska-Lenart U."/>
            <person name="Aleksandrzak-Piekarczyk T."/>
            <person name="Szatraj K."/>
            <person name="Zielenkiewicz U."/>
            <person name="Pilsyk S."/>
            <person name="Malc E."/>
            <person name="Mieczkowski P."/>
            <person name="Kruszewska J.S."/>
            <person name="Biernat P."/>
            <person name="Pawlowska J."/>
        </authorList>
    </citation>
    <scope>NUCLEOTIDE SEQUENCE</scope>
    <source>
        <strain evidence="4">WA0000067209</strain>
    </source>
</reference>
<dbReference type="GO" id="GO:0046872">
    <property type="term" value="F:metal ion binding"/>
    <property type="evidence" value="ECO:0007669"/>
    <property type="project" value="UniProtKB-KW"/>
</dbReference>
<sequence length="751" mass="81934">MQMLQESPTVQNDLTFSAPFFAINLPTVDASQAHLTSPASHYKPATGLAGGSQLSPPTSQYDSASGLVGGSPLNGLSQSPQDVMYSSAPIQFETSLLDQNSDDDSPVSIPSKRGISRPCKRCVALGKEDSCHDIAHKKRGRPKLRDKASMMQGHFLANERKYEIMYDAIQNPAFAANAQRASPSQRPQLTPQPHQTGRIAFVHQTIQEFHEQQQQQQREEEQIHERIIPRSFNRSNSVSSEKKSLTPQPDANLQQPQPLKNDHTPYLSSIDFNILADDPESSMLQLSPIQSTNSFLSLTSALSPTLPDVQQQQQQQPRDNHALQVTIFMSMEVCCARASDEVNDSWGYYPQELAHRSFYDFVSAKDTDRLAQLHRLLLDNVQSIAEQHVPVQNRPPRLPRTERTTSDLFYDTSPDKLLTPAQGSNTYSDTVHIKRRDGELELYSMKVYLGGGFGADLLNPDTYSKLYIVAIMDKYQYAVNNGSNSNFEAPARSNFSEGRDDSPMACDSPQPPTTTTTTTMDTTEVKSGILKGSGDGDRFQAFRPLSSSSSSSNSSSFPGSSSGPGSGDSRLSKSPPRPINYLNSATPSNQPPVSPKINIAPTTTGTNNGMLMGSSNRFFPKTGNNHGSSSASTSFRTMSLNPITGNLPNAAFFTRRNDSFSSPSNRFAPTAPVARASTYTHPTTQYFLQTSSSTLNAAASAAQTKTRGSGYSFTPMTSVRGAADDLAPNDRATGKTESNPKMEMSITSLLC</sequence>
<evidence type="ECO:0000313" key="5">
    <source>
        <dbReference type="Proteomes" id="UP000654370"/>
    </source>
</evidence>
<feature type="region of interest" description="Disordered" evidence="3">
    <location>
        <begin position="489"/>
        <end position="594"/>
    </location>
</feature>
<dbReference type="PANTHER" id="PTHR47659:SF4">
    <property type="entry name" value="ZN(II)2CYS6 TRANSCRIPTION FACTOR (EUROFUNG)"/>
    <property type="match status" value="1"/>
</dbReference>
<feature type="compositionally biased region" description="Basic and acidic residues" evidence="3">
    <location>
        <begin position="217"/>
        <end position="228"/>
    </location>
</feature>
<organism evidence="4 5">
    <name type="scientific">Mortierella isabellina</name>
    <name type="common">Filamentous fungus</name>
    <name type="synonym">Umbelopsis isabellina</name>
    <dbReference type="NCBI Taxonomy" id="91625"/>
    <lineage>
        <taxon>Eukaryota</taxon>
        <taxon>Fungi</taxon>
        <taxon>Fungi incertae sedis</taxon>
        <taxon>Mucoromycota</taxon>
        <taxon>Mucoromycotina</taxon>
        <taxon>Umbelopsidomycetes</taxon>
        <taxon>Umbelopsidales</taxon>
        <taxon>Umbelopsidaceae</taxon>
        <taxon>Umbelopsis</taxon>
    </lineage>
</organism>
<dbReference type="AlphaFoldDB" id="A0A8H7UJ15"/>
<feature type="compositionally biased region" description="Polar residues" evidence="3">
    <location>
        <begin position="232"/>
        <end position="258"/>
    </location>
</feature>
<feature type="region of interest" description="Disordered" evidence="3">
    <location>
        <begin position="704"/>
        <end position="751"/>
    </location>
</feature>
<keyword evidence="1" id="KW-0479">Metal-binding</keyword>
<keyword evidence="5" id="KW-1185">Reference proteome</keyword>
<evidence type="ECO:0000256" key="1">
    <source>
        <dbReference type="ARBA" id="ARBA00022723"/>
    </source>
</evidence>
<protein>
    <submittedName>
        <fullName evidence="4">Uncharacterized protein</fullName>
    </submittedName>
</protein>
<feature type="compositionally biased region" description="Polar residues" evidence="3">
    <location>
        <begin position="741"/>
        <end position="751"/>
    </location>
</feature>
<evidence type="ECO:0000256" key="3">
    <source>
        <dbReference type="SAM" id="MobiDB-lite"/>
    </source>
</evidence>
<feature type="compositionally biased region" description="Low complexity" evidence="3">
    <location>
        <begin position="513"/>
        <end position="522"/>
    </location>
</feature>
<dbReference type="Proteomes" id="UP000654370">
    <property type="component" value="Unassembled WGS sequence"/>
</dbReference>
<dbReference type="PANTHER" id="PTHR47659">
    <property type="entry name" value="ZN(II)2CYS6 TRANSCRIPTION FACTOR (EUROFUNG)-RELATED"/>
    <property type="match status" value="1"/>
</dbReference>
<comment type="caution">
    <text evidence="4">The sequence shown here is derived from an EMBL/GenBank/DDBJ whole genome shotgun (WGS) entry which is preliminary data.</text>
</comment>